<dbReference type="AlphaFoldDB" id="A0A9W7W7U3"/>
<name>A0A9W7W7U3_TRIRA</name>
<evidence type="ECO:0008006" key="3">
    <source>
        <dbReference type="Google" id="ProtNLM"/>
    </source>
</evidence>
<dbReference type="EMBL" id="JAFHDT010000178">
    <property type="protein sequence ID" value="KAI7790307.1"/>
    <property type="molecule type" value="Genomic_DNA"/>
</dbReference>
<reference evidence="1" key="1">
    <citation type="submission" date="2021-02" db="EMBL/GenBank/DDBJ databases">
        <title>Comparative genomics reveals that relaxation of natural selection precedes convergent phenotypic evolution of cavefish.</title>
        <authorList>
            <person name="Peng Z."/>
        </authorList>
    </citation>
    <scope>NUCLEOTIDE SEQUENCE</scope>
    <source>
        <tissue evidence="1">Muscle</tissue>
    </source>
</reference>
<accession>A0A9W7W7U3</accession>
<dbReference type="Proteomes" id="UP001059041">
    <property type="component" value="Unassembled WGS sequence"/>
</dbReference>
<protein>
    <recommendedName>
        <fullName evidence="3">HAT C-terminal dimerisation domain-containing protein</fullName>
    </recommendedName>
</protein>
<organism evidence="1 2">
    <name type="scientific">Triplophysa rosa</name>
    <name type="common">Cave loach</name>
    <dbReference type="NCBI Taxonomy" id="992332"/>
    <lineage>
        <taxon>Eukaryota</taxon>
        <taxon>Metazoa</taxon>
        <taxon>Chordata</taxon>
        <taxon>Craniata</taxon>
        <taxon>Vertebrata</taxon>
        <taxon>Euteleostomi</taxon>
        <taxon>Actinopterygii</taxon>
        <taxon>Neopterygii</taxon>
        <taxon>Teleostei</taxon>
        <taxon>Ostariophysi</taxon>
        <taxon>Cypriniformes</taxon>
        <taxon>Nemacheilidae</taxon>
        <taxon>Triplophysa</taxon>
    </lineage>
</organism>
<dbReference type="PANTHER" id="PTHR47501:SF5">
    <property type="entry name" value="HAT C-TERMINAL DIMERISATION DOMAIN-CONTAINING PROTEIN"/>
    <property type="match status" value="1"/>
</dbReference>
<keyword evidence="2" id="KW-1185">Reference proteome</keyword>
<evidence type="ECO:0000313" key="2">
    <source>
        <dbReference type="Proteomes" id="UP001059041"/>
    </source>
</evidence>
<sequence length="440" mass="49415">MVEAEGDLCELSEADHHPWPQVQSLFSLKDVKKNSLIMRCMLCAPKRTDIAAYKNSSSNLKKYVAVIDQPHSKKNPKIMSAFSSPATKVTQAVIDKLLINFVCEGNQPFSICTVMTRKTLRLKVQDTFKNMKIHVATTADCWSARQRSYMGVTCHWIDKAKSDTYKRLSWSAFAKCSALWNKTSRSALAFETVERECKLQFLRPNQTRWNSLFLAVERLNTAELGFLAEYATVMKPVAMALNLLQGESSVHIGFLLPTLHQLQDKLKRLESTCKVCQPLLKALQGGILKRFGEVMKEPELIAAATLLPKFRTAWTTDQSILTTGLTYIKEQLEISVENDTLCYSSPSDEEDFFASMNTGHSETGELERYLSCSSAGGMDLLHSFPQVKNLSLKVNTAIPASAACERLFSHAGLLLTAKRSRLHRKSLESQLLLKFISKIM</sequence>
<dbReference type="PANTHER" id="PTHR47501">
    <property type="entry name" value="TRANSPOSASE-RELATED"/>
    <property type="match status" value="1"/>
</dbReference>
<evidence type="ECO:0000313" key="1">
    <source>
        <dbReference type="EMBL" id="KAI7790307.1"/>
    </source>
</evidence>
<gene>
    <name evidence="1" type="ORF">IRJ41_010939</name>
</gene>
<comment type="caution">
    <text evidence="1">The sequence shown here is derived from an EMBL/GenBank/DDBJ whole genome shotgun (WGS) entry which is preliminary data.</text>
</comment>
<proteinExistence type="predicted"/>
<dbReference type="InterPro" id="IPR012337">
    <property type="entry name" value="RNaseH-like_sf"/>
</dbReference>
<dbReference type="SUPFAM" id="SSF53098">
    <property type="entry name" value="Ribonuclease H-like"/>
    <property type="match status" value="1"/>
</dbReference>